<dbReference type="RefSeq" id="WP_142643016.1">
    <property type="nucleotide sequence ID" value="NZ_VDGI01000014.1"/>
</dbReference>
<proteinExistence type="predicted"/>
<keyword evidence="1" id="KW-0472">Membrane</keyword>
<organism evidence="2 3">
    <name type="scientific">Psychrobacillus vulpis</name>
    <dbReference type="NCBI Taxonomy" id="2325572"/>
    <lineage>
        <taxon>Bacteria</taxon>
        <taxon>Bacillati</taxon>
        <taxon>Bacillota</taxon>
        <taxon>Bacilli</taxon>
        <taxon>Bacillales</taxon>
        <taxon>Bacillaceae</taxon>
        <taxon>Psychrobacillus</taxon>
    </lineage>
</organism>
<feature type="transmembrane region" description="Helical" evidence="1">
    <location>
        <begin position="115"/>
        <end position="138"/>
    </location>
</feature>
<keyword evidence="1" id="KW-0812">Transmembrane</keyword>
<feature type="transmembrane region" description="Helical" evidence="1">
    <location>
        <begin position="72"/>
        <end position="95"/>
    </location>
</feature>
<feature type="transmembrane region" description="Helical" evidence="1">
    <location>
        <begin position="7"/>
        <end position="26"/>
    </location>
</feature>
<gene>
    <name evidence="2" type="ORF">FG384_12890</name>
</gene>
<accession>A0A544TPH7</accession>
<evidence type="ECO:0000313" key="2">
    <source>
        <dbReference type="EMBL" id="TQR19319.1"/>
    </source>
</evidence>
<comment type="caution">
    <text evidence="2">The sequence shown here is derived from an EMBL/GenBank/DDBJ whole genome shotgun (WGS) entry which is preliminary data.</text>
</comment>
<dbReference type="EMBL" id="VDGI01000014">
    <property type="protein sequence ID" value="TQR19319.1"/>
    <property type="molecule type" value="Genomic_DNA"/>
</dbReference>
<dbReference type="AlphaFoldDB" id="A0A544TPH7"/>
<reference evidence="2 3" key="1">
    <citation type="submission" date="2019-06" db="EMBL/GenBank/DDBJ databases">
        <title>Psychrobacillus vulpis sp. nov., a new species isolated from feces of a red fox that inhabits in The Tablas de Daimiel Natural Park, Albacete, Spain.</title>
        <authorList>
            <person name="Rodriguez M."/>
            <person name="Reina J.C."/>
            <person name="Bejar V."/>
            <person name="Llamas I."/>
        </authorList>
    </citation>
    <scope>NUCLEOTIDE SEQUENCE [LARGE SCALE GENOMIC DNA]</scope>
    <source>
        <strain evidence="2 3">Z8</strain>
    </source>
</reference>
<sequence>MRQNWSKYIWILFWVIGLILLAYISYTLELRIKNHAQTDFNMLPIVWYKSIAPFIFGIYISLIFVKVWSFRWSAPLTLCVTVPCLIIALYNPVIFTIAQDIPFLQTNYFAATSFWMLNVNSLGIPSIVAGLTLMVGLFSQKT</sequence>
<dbReference type="OrthoDB" id="2455358at2"/>
<evidence type="ECO:0000313" key="3">
    <source>
        <dbReference type="Proteomes" id="UP000316626"/>
    </source>
</evidence>
<name>A0A544TPH7_9BACI</name>
<dbReference type="Proteomes" id="UP000316626">
    <property type="component" value="Unassembled WGS sequence"/>
</dbReference>
<evidence type="ECO:0000256" key="1">
    <source>
        <dbReference type="SAM" id="Phobius"/>
    </source>
</evidence>
<protein>
    <submittedName>
        <fullName evidence="2">Uncharacterized protein</fullName>
    </submittedName>
</protein>
<feature type="transmembrane region" description="Helical" evidence="1">
    <location>
        <begin position="46"/>
        <end position="65"/>
    </location>
</feature>
<keyword evidence="3" id="KW-1185">Reference proteome</keyword>
<keyword evidence="1" id="KW-1133">Transmembrane helix</keyword>